<gene>
    <name evidence="2" type="primary">pilE1_2</name>
    <name evidence="2" type="ORF">NCTC10736_02256</name>
</gene>
<keyword evidence="1" id="KW-0472">Membrane</keyword>
<dbReference type="SUPFAM" id="SSF54523">
    <property type="entry name" value="Pili subunits"/>
    <property type="match status" value="1"/>
</dbReference>
<accession>A0A380AG38</accession>
<dbReference type="InterPro" id="IPR045584">
    <property type="entry name" value="Pilin-like"/>
</dbReference>
<dbReference type="STRING" id="365591.SAMN05421840_11459"/>
<dbReference type="PANTHER" id="PTHR30093:SF7">
    <property type="entry name" value="MSHA MAJOR PILIN SUBUNIT MSHA"/>
    <property type="match status" value="1"/>
</dbReference>
<sequence>MMIQHSDKSIQTQQTGFTLIELVVVVIVLGILAVVALPKFINVQQDAQIATVKAAGGGFKSAINLARAVWAVKVGSGPKEDLPVFGTAQSEQIDFNAFGWPAQHYIYGNEASPSLDNVEDCVSVWEVLFQNTQPSVSRLDIDATETDYKTRYTNPGKCTYFYRVNNKLSISYDSQTGTVITDTDPNS</sequence>
<feature type="transmembrane region" description="Helical" evidence="1">
    <location>
        <begin position="20"/>
        <end position="41"/>
    </location>
</feature>
<keyword evidence="1" id="KW-0812">Transmembrane</keyword>
<dbReference type="PROSITE" id="PS00409">
    <property type="entry name" value="PROKAR_NTER_METHYL"/>
    <property type="match status" value="1"/>
</dbReference>
<dbReference type="PANTHER" id="PTHR30093">
    <property type="entry name" value="GENERAL SECRETION PATHWAY PROTEIN G"/>
    <property type="match status" value="1"/>
</dbReference>
<evidence type="ECO:0000256" key="1">
    <source>
        <dbReference type="SAM" id="Phobius"/>
    </source>
</evidence>
<protein>
    <submittedName>
        <fullName evidence="2">Pilin</fullName>
    </submittedName>
</protein>
<evidence type="ECO:0000313" key="2">
    <source>
        <dbReference type="EMBL" id="SUI80003.1"/>
    </source>
</evidence>
<dbReference type="AlphaFoldDB" id="A0A1N6ZPW7"/>
<dbReference type="NCBIfam" id="TIGR02532">
    <property type="entry name" value="IV_pilin_GFxxxE"/>
    <property type="match status" value="1"/>
</dbReference>
<name>A0A1N6ZPW7_9GAMM</name>
<accession>A0A1N6ZPW7</accession>
<organism evidence="2 3">
    <name type="scientific">Shewanella morhuae</name>
    <dbReference type="NCBI Taxonomy" id="365591"/>
    <lineage>
        <taxon>Bacteria</taxon>
        <taxon>Pseudomonadati</taxon>
        <taxon>Pseudomonadota</taxon>
        <taxon>Gammaproteobacteria</taxon>
        <taxon>Alteromonadales</taxon>
        <taxon>Shewanellaceae</taxon>
        <taxon>Shewanella</taxon>
    </lineage>
</organism>
<proteinExistence type="predicted"/>
<dbReference type="EMBL" id="UGYV01000001">
    <property type="protein sequence ID" value="SUI80003.1"/>
    <property type="molecule type" value="Genomic_DNA"/>
</dbReference>
<dbReference type="InterPro" id="IPR012902">
    <property type="entry name" value="N_methyl_site"/>
</dbReference>
<dbReference type="Gene3D" id="3.30.700.10">
    <property type="entry name" value="Glycoprotein, Type 4 Pilin"/>
    <property type="match status" value="1"/>
</dbReference>
<evidence type="ECO:0000313" key="3">
    <source>
        <dbReference type="Proteomes" id="UP000255061"/>
    </source>
</evidence>
<dbReference type="Pfam" id="PF07963">
    <property type="entry name" value="N_methyl"/>
    <property type="match status" value="1"/>
</dbReference>
<reference evidence="2 3" key="1">
    <citation type="submission" date="2018-06" db="EMBL/GenBank/DDBJ databases">
        <authorList>
            <consortium name="Pathogen Informatics"/>
            <person name="Doyle S."/>
        </authorList>
    </citation>
    <scope>NUCLEOTIDE SEQUENCE [LARGE SCALE GENOMIC DNA]</scope>
    <source>
        <strain evidence="2 3">NCTC10736</strain>
    </source>
</reference>
<dbReference type="OrthoDB" id="6386726at2"/>
<dbReference type="Proteomes" id="UP000255061">
    <property type="component" value="Unassembled WGS sequence"/>
</dbReference>
<keyword evidence="1" id="KW-1133">Transmembrane helix</keyword>
<dbReference type="RefSeq" id="WP_076500986.1">
    <property type="nucleotide sequence ID" value="NZ_FTNN01000014.1"/>
</dbReference>